<evidence type="ECO:0000313" key="3">
    <source>
        <dbReference type="Proteomes" id="UP000646776"/>
    </source>
</evidence>
<gene>
    <name evidence="2" type="ORF">GCM10010226_64300</name>
</gene>
<sequence length="299" mass="33471">MDDFHLRYLKQTPYSDPGDSGGLGLRAGTLPRDPGRLARVVRDLIIHRGEGGRFGHVIPEQRLRDDAESRYVGELLRILRARSDRPLTEPRPPEERFVGTCRDFALLHCSLLRATGTPARIRCGFATYFDEGFHADHWVTEYLAPDGSRRLADPQVHHGYDVPFDPMDVPGDAFLRAVEAWRMCREGRADPESFGVRDLNGIGGLTYTGLWFVRAGVRRDLAALNGVEVLPWDDWGRAVLDDGSLTGEDLAVIDVVAAASGEDELRRLYEDPRLAVPDEITSYTTYDGVRRVTLSARRA</sequence>
<dbReference type="Proteomes" id="UP000646776">
    <property type="component" value="Unassembled WGS sequence"/>
</dbReference>
<dbReference type="SUPFAM" id="SSF54001">
    <property type="entry name" value="Cysteine proteinases"/>
    <property type="match status" value="1"/>
</dbReference>
<feature type="domain" description="Transglutaminase-like" evidence="1">
    <location>
        <begin position="98"/>
        <end position="143"/>
    </location>
</feature>
<dbReference type="RefSeq" id="WP_189715595.1">
    <property type="nucleotide sequence ID" value="NZ_BMSA01000023.1"/>
</dbReference>
<dbReference type="InterPro" id="IPR038765">
    <property type="entry name" value="Papain-like_cys_pep_sf"/>
</dbReference>
<evidence type="ECO:0000313" key="2">
    <source>
        <dbReference type="EMBL" id="GGT77381.1"/>
    </source>
</evidence>
<organism evidence="2 3">
    <name type="scientific">Streptomyces phaeofaciens</name>
    <dbReference type="NCBI Taxonomy" id="68254"/>
    <lineage>
        <taxon>Bacteria</taxon>
        <taxon>Bacillati</taxon>
        <taxon>Actinomycetota</taxon>
        <taxon>Actinomycetes</taxon>
        <taxon>Kitasatosporales</taxon>
        <taxon>Streptomycetaceae</taxon>
        <taxon>Streptomyces</taxon>
    </lineage>
</organism>
<dbReference type="Gene3D" id="3.10.620.30">
    <property type="match status" value="1"/>
</dbReference>
<name>A0A918LZ91_9ACTN</name>
<dbReference type="Pfam" id="PF01841">
    <property type="entry name" value="Transglut_core"/>
    <property type="match status" value="1"/>
</dbReference>
<accession>A0A918LZ91</accession>
<reference evidence="2" key="1">
    <citation type="journal article" date="2014" name="Int. J. Syst. Evol. Microbiol.">
        <title>Complete genome sequence of Corynebacterium casei LMG S-19264T (=DSM 44701T), isolated from a smear-ripened cheese.</title>
        <authorList>
            <consortium name="US DOE Joint Genome Institute (JGI-PGF)"/>
            <person name="Walter F."/>
            <person name="Albersmeier A."/>
            <person name="Kalinowski J."/>
            <person name="Ruckert C."/>
        </authorList>
    </citation>
    <scope>NUCLEOTIDE SEQUENCE</scope>
    <source>
        <strain evidence="2">JCM 4125</strain>
    </source>
</reference>
<evidence type="ECO:0000259" key="1">
    <source>
        <dbReference type="Pfam" id="PF01841"/>
    </source>
</evidence>
<keyword evidence="3" id="KW-1185">Reference proteome</keyword>
<proteinExistence type="predicted"/>
<dbReference type="AlphaFoldDB" id="A0A918LZ91"/>
<dbReference type="EMBL" id="BMSA01000023">
    <property type="protein sequence ID" value="GGT77381.1"/>
    <property type="molecule type" value="Genomic_DNA"/>
</dbReference>
<protein>
    <recommendedName>
        <fullName evidence="1">Transglutaminase-like domain-containing protein</fullName>
    </recommendedName>
</protein>
<dbReference type="InterPro" id="IPR002931">
    <property type="entry name" value="Transglutaminase-like"/>
</dbReference>
<comment type="caution">
    <text evidence="2">The sequence shown here is derived from an EMBL/GenBank/DDBJ whole genome shotgun (WGS) entry which is preliminary data.</text>
</comment>
<reference evidence="2" key="2">
    <citation type="submission" date="2020-09" db="EMBL/GenBank/DDBJ databases">
        <authorList>
            <person name="Sun Q."/>
            <person name="Ohkuma M."/>
        </authorList>
    </citation>
    <scope>NUCLEOTIDE SEQUENCE</scope>
    <source>
        <strain evidence="2">JCM 4125</strain>
    </source>
</reference>